<dbReference type="InterPro" id="IPR013482">
    <property type="entry name" value="Molybde_CF_guanTrfase"/>
</dbReference>
<dbReference type="SUPFAM" id="SSF53448">
    <property type="entry name" value="Nucleotide-diphospho-sugar transferases"/>
    <property type="match status" value="1"/>
</dbReference>
<dbReference type="CDD" id="cd02503">
    <property type="entry name" value="MobA"/>
    <property type="match status" value="1"/>
</dbReference>
<comment type="subcellular location">
    <subcellularLocation>
        <location evidence="8">Cytoplasm</location>
    </subcellularLocation>
</comment>
<keyword evidence="10" id="KW-0548">Nucleotidyltransferase</keyword>
<evidence type="ECO:0000256" key="2">
    <source>
        <dbReference type="ARBA" id="ARBA00022679"/>
    </source>
</evidence>
<evidence type="ECO:0000256" key="1">
    <source>
        <dbReference type="ARBA" id="ARBA00022490"/>
    </source>
</evidence>
<proteinExistence type="inferred from homology"/>
<evidence type="ECO:0000256" key="4">
    <source>
        <dbReference type="ARBA" id="ARBA00022741"/>
    </source>
</evidence>
<dbReference type="GO" id="GO:0016779">
    <property type="term" value="F:nucleotidyltransferase activity"/>
    <property type="evidence" value="ECO:0007669"/>
    <property type="project" value="UniProtKB-KW"/>
</dbReference>
<evidence type="ECO:0000256" key="5">
    <source>
        <dbReference type="ARBA" id="ARBA00022842"/>
    </source>
</evidence>
<evidence type="ECO:0000256" key="3">
    <source>
        <dbReference type="ARBA" id="ARBA00022723"/>
    </source>
</evidence>
<comment type="caution">
    <text evidence="10">The sequence shown here is derived from an EMBL/GenBank/DDBJ whole genome shotgun (WGS) entry which is preliminary data.</text>
</comment>
<reference evidence="10 11" key="1">
    <citation type="submission" date="2022-10" db="EMBL/GenBank/DDBJ databases">
        <title>Marinomonas transparenta sp. nov. and Marinomonas sargassi sp. nov., isolated from marine alga (Sargassum natans (L.) Gaillon).</title>
        <authorList>
            <person name="Wang Y."/>
        </authorList>
    </citation>
    <scope>NUCLEOTIDE SEQUENCE [LARGE SCALE GENOMIC DNA]</scope>
    <source>
        <strain evidence="10 11">C2222</strain>
    </source>
</reference>
<comment type="function">
    <text evidence="8">Transfers a GMP moiety from GTP to Mo-molybdopterin (Mo-MPT) cofactor (Moco or molybdenum cofactor) to form Mo-molybdopterin guanine dinucleotide (Mo-MGD) cofactor.</text>
</comment>
<keyword evidence="3 8" id="KW-0479">Metal-binding</keyword>
<evidence type="ECO:0000259" key="9">
    <source>
        <dbReference type="Pfam" id="PF12804"/>
    </source>
</evidence>
<evidence type="ECO:0000256" key="7">
    <source>
        <dbReference type="ARBA" id="ARBA00023150"/>
    </source>
</evidence>
<feature type="binding site" evidence="8">
    <location>
        <position position="101"/>
    </location>
    <ligand>
        <name>GTP</name>
        <dbReference type="ChEBI" id="CHEBI:37565"/>
    </ligand>
</feature>
<dbReference type="HAMAP" id="MF_00316">
    <property type="entry name" value="MobA"/>
    <property type="match status" value="1"/>
</dbReference>
<keyword evidence="6 8" id="KW-0342">GTP-binding</keyword>
<dbReference type="PANTHER" id="PTHR19136">
    <property type="entry name" value="MOLYBDENUM COFACTOR GUANYLYLTRANSFERASE"/>
    <property type="match status" value="1"/>
</dbReference>
<keyword evidence="11" id="KW-1185">Reference proteome</keyword>
<dbReference type="Proteomes" id="UP001209713">
    <property type="component" value="Unassembled WGS sequence"/>
</dbReference>
<keyword evidence="4 8" id="KW-0547">Nucleotide-binding</keyword>
<dbReference type="EC" id="2.7.7.77" evidence="8"/>
<dbReference type="Gene3D" id="3.90.550.10">
    <property type="entry name" value="Spore Coat Polysaccharide Biosynthesis Protein SpsA, Chain A"/>
    <property type="match status" value="1"/>
</dbReference>
<comment type="similarity">
    <text evidence="8">Belongs to the MobA family.</text>
</comment>
<keyword evidence="7 8" id="KW-0501">Molybdenum cofactor biosynthesis</keyword>
<keyword evidence="2 8" id="KW-0808">Transferase</keyword>
<feature type="domain" description="MobA-like NTP transferase" evidence="9">
    <location>
        <begin position="8"/>
        <end position="152"/>
    </location>
</feature>
<evidence type="ECO:0000256" key="8">
    <source>
        <dbReference type="HAMAP-Rule" id="MF_00316"/>
    </source>
</evidence>
<dbReference type="InterPro" id="IPR029044">
    <property type="entry name" value="Nucleotide-diphossugar_trans"/>
</dbReference>
<dbReference type="RefSeq" id="WP_263529689.1">
    <property type="nucleotide sequence ID" value="NZ_JAOVZB010000002.1"/>
</dbReference>
<comment type="cofactor">
    <cofactor evidence="8">
        <name>Mg(2+)</name>
        <dbReference type="ChEBI" id="CHEBI:18420"/>
    </cofactor>
</comment>
<organism evidence="10 11">
    <name type="scientific">Marinomonas sargassi</name>
    <dbReference type="NCBI Taxonomy" id="2984494"/>
    <lineage>
        <taxon>Bacteria</taxon>
        <taxon>Pseudomonadati</taxon>
        <taxon>Pseudomonadota</taxon>
        <taxon>Gammaproteobacteria</taxon>
        <taxon>Oceanospirillales</taxon>
        <taxon>Oceanospirillaceae</taxon>
        <taxon>Marinomonas</taxon>
    </lineage>
</organism>
<dbReference type="PANTHER" id="PTHR19136:SF81">
    <property type="entry name" value="MOLYBDENUM COFACTOR GUANYLYLTRANSFERASE"/>
    <property type="match status" value="1"/>
</dbReference>
<feature type="binding site" evidence="8">
    <location>
        <begin position="11"/>
        <end position="13"/>
    </location>
    <ligand>
        <name>GTP</name>
        <dbReference type="ChEBI" id="CHEBI:37565"/>
    </ligand>
</feature>
<feature type="binding site" evidence="8">
    <location>
        <position position="101"/>
    </location>
    <ligand>
        <name>Mg(2+)</name>
        <dbReference type="ChEBI" id="CHEBI:18420"/>
    </ligand>
</feature>
<dbReference type="Pfam" id="PF12804">
    <property type="entry name" value="NTP_transf_3"/>
    <property type="match status" value="1"/>
</dbReference>
<dbReference type="EMBL" id="JAOVZB010000002">
    <property type="protein sequence ID" value="MCV2402309.1"/>
    <property type="molecule type" value="Genomic_DNA"/>
</dbReference>
<evidence type="ECO:0000313" key="10">
    <source>
        <dbReference type="EMBL" id="MCV2402309.1"/>
    </source>
</evidence>
<keyword evidence="1 8" id="KW-0963">Cytoplasm</keyword>
<sequence length="191" mass="20929">MIFDSCSAAILSGGQGERMGRQDKGLLLYQGKPMVSYVAHALRPCAESLCINANRNISDYASLGFKVIEDACEASGKGPLSGLFSCLKSASSTHLIISPCDTPLISCQAFEALQQACKNSPEYIHFLSTSSGKHPLHAILPVDSALKALVTFFEQSERFSVMAFYDSFSYQPVLWENEEELLNVNTLEQLY</sequence>
<name>A0ABT2YQY7_9GAMM</name>
<feature type="binding site" evidence="8">
    <location>
        <position position="52"/>
    </location>
    <ligand>
        <name>GTP</name>
        <dbReference type="ChEBI" id="CHEBI:37565"/>
    </ligand>
</feature>
<feature type="binding site" evidence="8">
    <location>
        <position position="70"/>
    </location>
    <ligand>
        <name>GTP</name>
        <dbReference type="ChEBI" id="CHEBI:37565"/>
    </ligand>
</feature>
<comment type="domain">
    <text evidence="8">The N-terminal domain determines nucleotide recognition and specific binding, while the C-terminal domain determines the specific binding to the target protein.</text>
</comment>
<evidence type="ECO:0000313" key="11">
    <source>
        <dbReference type="Proteomes" id="UP001209713"/>
    </source>
</evidence>
<dbReference type="InterPro" id="IPR025877">
    <property type="entry name" value="MobA-like_NTP_Trfase"/>
</dbReference>
<keyword evidence="5 8" id="KW-0460">Magnesium</keyword>
<gene>
    <name evidence="8" type="primary">mobA</name>
    <name evidence="10" type="ORF">OFY17_05340</name>
</gene>
<accession>A0ABT2YQY7</accession>
<comment type="catalytic activity">
    <reaction evidence="8">
        <text>Mo-molybdopterin + GTP + H(+) = Mo-molybdopterin guanine dinucleotide + diphosphate</text>
        <dbReference type="Rhea" id="RHEA:34243"/>
        <dbReference type="ChEBI" id="CHEBI:15378"/>
        <dbReference type="ChEBI" id="CHEBI:33019"/>
        <dbReference type="ChEBI" id="CHEBI:37565"/>
        <dbReference type="ChEBI" id="CHEBI:71302"/>
        <dbReference type="ChEBI" id="CHEBI:71310"/>
        <dbReference type="EC" id="2.7.7.77"/>
    </reaction>
</comment>
<feature type="binding site" evidence="8">
    <location>
        <position position="24"/>
    </location>
    <ligand>
        <name>GTP</name>
        <dbReference type="ChEBI" id="CHEBI:37565"/>
    </ligand>
</feature>
<protein>
    <recommendedName>
        <fullName evidence="8">Molybdenum cofactor guanylyltransferase</fullName>
        <shortName evidence="8">MoCo guanylyltransferase</shortName>
        <ecNumber evidence="8">2.7.7.77</ecNumber>
    </recommendedName>
    <alternativeName>
        <fullName evidence="8">GTP:molybdopterin guanylyltransferase</fullName>
    </alternativeName>
    <alternativeName>
        <fullName evidence="8">Mo-MPT guanylyltransferase</fullName>
    </alternativeName>
    <alternativeName>
        <fullName evidence="8">Molybdopterin guanylyltransferase</fullName>
    </alternativeName>
    <alternativeName>
        <fullName evidence="8">Molybdopterin-guanine dinucleotide synthase</fullName>
        <shortName evidence="8">MGD synthase</shortName>
    </alternativeName>
</protein>
<comment type="subunit">
    <text evidence="8">Monomer.</text>
</comment>
<evidence type="ECO:0000256" key="6">
    <source>
        <dbReference type="ARBA" id="ARBA00023134"/>
    </source>
</evidence>